<evidence type="ECO:0000256" key="1">
    <source>
        <dbReference type="SAM" id="MobiDB-lite"/>
    </source>
</evidence>
<keyword evidence="2" id="KW-0732">Signal</keyword>
<keyword evidence="4" id="KW-1185">Reference proteome</keyword>
<dbReference type="PANTHER" id="PTHR36058">
    <property type="entry name" value="NUCLEOPHOSMIN"/>
    <property type="match status" value="1"/>
</dbReference>
<evidence type="ECO:0000313" key="3">
    <source>
        <dbReference type="EMBL" id="KAI3436175.1"/>
    </source>
</evidence>
<reference evidence="3" key="2">
    <citation type="submission" date="2020-11" db="EMBL/GenBank/DDBJ databases">
        <authorList>
            <person name="Cecchin M."/>
            <person name="Marcolungo L."/>
            <person name="Rossato M."/>
            <person name="Girolomoni L."/>
            <person name="Cosentino E."/>
            <person name="Cuine S."/>
            <person name="Li-Beisson Y."/>
            <person name="Delledonne M."/>
            <person name="Ballottari M."/>
        </authorList>
    </citation>
    <scope>NUCLEOTIDE SEQUENCE</scope>
    <source>
        <strain evidence="3">211/11P</strain>
        <tissue evidence="3">Whole cell</tissue>
    </source>
</reference>
<dbReference type="PANTHER" id="PTHR36058:SF1">
    <property type="entry name" value="NUCLEOPHOSMIN"/>
    <property type="match status" value="1"/>
</dbReference>
<feature type="chain" id="PRO_5039665886" description="Saposin B-type domain-containing protein" evidence="2">
    <location>
        <begin position="23"/>
        <end position="308"/>
    </location>
</feature>
<sequence length="308" mass="33242">MRAARPGLAAAVFAALVVAAMAQGGPPKEKPQLADIPLIQCQVCQLLADNAWQQVQALKAAATPSKKLTETAVIECMEKLTTAWRPEGEWISKLDLVEEADRLAVKEMGQVGKCGVECRTIEKAAERVMGEHDTDIAEVLFTDKMSQTQFSTWLCHDVSEACKLEPPPLPKGRQPGPPFEPMRDGDQNLERVMGEMEDKGMKGSLYSRDDLLAKYGMPEGHDDTDGDAADSEGAANSDGEPIDWHHIQGGETYTTRTPARRVLDEAKATAQDVAAAASSGLKAAAGIARGMWSKVRGGEEALENQDEL</sequence>
<dbReference type="Proteomes" id="UP001055712">
    <property type="component" value="Unassembled WGS sequence"/>
</dbReference>
<feature type="signal peptide" evidence="2">
    <location>
        <begin position="1"/>
        <end position="22"/>
    </location>
</feature>
<evidence type="ECO:0000313" key="4">
    <source>
        <dbReference type="Proteomes" id="UP001055712"/>
    </source>
</evidence>
<protein>
    <recommendedName>
        <fullName evidence="5">Saposin B-type domain-containing protein</fullName>
    </recommendedName>
</protein>
<organism evidence="3 4">
    <name type="scientific">Chlorella vulgaris</name>
    <name type="common">Green alga</name>
    <dbReference type="NCBI Taxonomy" id="3077"/>
    <lineage>
        <taxon>Eukaryota</taxon>
        <taxon>Viridiplantae</taxon>
        <taxon>Chlorophyta</taxon>
        <taxon>core chlorophytes</taxon>
        <taxon>Trebouxiophyceae</taxon>
        <taxon>Chlorellales</taxon>
        <taxon>Chlorellaceae</taxon>
        <taxon>Chlorella clade</taxon>
        <taxon>Chlorella</taxon>
    </lineage>
</organism>
<dbReference type="EMBL" id="SIDB01000002">
    <property type="protein sequence ID" value="KAI3436175.1"/>
    <property type="molecule type" value="Genomic_DNA"/>
</dbReference>
<proteinExistence type="predicted"/>
<reference evidence="3" key="1">
    <citation type="journal article" date="2019" name="Plant J.">
        <title>Chlorella vulgaris genome assembly and annotation reveals the molecular basis for metabolic acclimation to high light conditions.</title>
        <authorList>
            <person name="Cecchin M."/>
            <person name="Marcolungo L."/>
            <person name="Rossato M."/>
            <person name="Girolomoni L."/>
            <person name="Cosentino E."/>
            <person name="Cuine S."/>
            <person name="Li-Beisson Y."/>
            <person name="Delledonne M."/>
            <person name="Ballottari M."/>
        </authorList>
    </citation>
    <scope>NUCLEOTIDE SEQUENCE</scope>
    <source>
        <strain evidence="3">211/11P</strain>
    </source>
</reference>
<name>A0A9D4TWG3_CHLVU</name>
<dbReference type="AlphaFoldDB" id="A0A9D4TWG3"/>
<comment type="caution">
    <text evidence="3">The sequence shown here is derived from an EMBL/GenBank/DDBJ whole genome shotgun (WGS) entry which is preliminary data.</text>
</comment>
<evidence type="ECO:0000256" key="2">
    <source>
        <dbReference type="SAM" id="SignalP"/>
    </source>
</evidence>
<dbReference type="OrthoDB" id="202851at2759"/>
<gene>
    <name evidence="3" type="ORF">D9Q98_002230</name>
</gene>
<feature type="region of interest" description="Disordered" evidence="1">
    <location>
        <begin position="215"/>
        <end position="256"/>
    </location>
</feature>
<accession>A0A9D4TWG3</accession>
<evidence type="ECO:0008006" key="5">
    <source>
        <dbReference type="Google" id="ProtNLM"/>
    </source>
</evidence>